<evidence type="ECO:0000313" key="1">
    <source>
        <dbReference type="EMBL" id="GMH31677.1"/>
    </source>
</evidence>
<reference evidence="1" key="1">
    <citation type="submission" date="2023-05" db="EMBL/GenBank/DDBJ databases">
        <title>Nepenthes gracilis genome sequencing.</title>
        <authorList>
            <person name="Fukushima K."/>
        </authorList>
    </citation>
    <scope>NUCLEOTIDE SEQUENCE</scope>
    <source>
        <strain evidence="1">SING2019-196</strain>
    </source>
</reference>
<comment type="caution">
    <text evidence="1">The sequence shown here is derived from an EMBL/GenBank/DDBJ whole genome shotgun (WGS) entry which is preliminary data.</text>
</comment>
<name>A0AAD3Y6N5_NEPGR</name>
<dbReference type="AlphaFoldDB" id="A0AAD3Y6N5"/>
<dbReference type="EMBL" id="BSYO01000040">
    <property type="protein sequence ID" value="GMH31677.1"/>
    <property type="molecule type" value="Genomic_DNA"/>
</dbReference>
<sequence>MRSSALVAAWLCRNLQIIWRWPLPLFLLLLRCLPVLWSMKSELGVSDSVGEGHPRGFLSGALLRGFVGSGIQIEEGGQFPSSEEVVNLDGVTVPKSALDRIASSDSLAVSPLGFGTLVDGSASRYHDASPITKAATLLMEPDSSSSAGTTSELVLSNDLQERKLENLPPLAHNAAARINNLL</sequence>
<keyword evidence="2" id="KW-1185">Reference proteome</keyword>
<gene>
    <name evidence="1" type="ORF">Nepgr_033521</name>
</gene>
<organism evidence="1 2">
    <name type="scientific">Nepenthes gracilis</name>
    <name type="common">Slender pitcher plant</name>
    <dbReference type="NCBI Taxonomy" id="150966"/>
    <lineage>
        <taxon>Eukaryota</taxon>
        <taxon>Viridiplantae</taxon>
        <taxon>Streptophyta</taxon>
        <taxon>Embryophyta</taxon>
        <taxon>Tracheophyta</taxon>
        <taxon>Spermatophyta</taxon>
        <taxon>Magnoliopsida</taxon>
        <taxon>eudicotyledons</taxon>
        <taxon>Gunneridae</taxon>
        <taxon>Pentapetalae</taxon>
        <taxon>Caryophyllales</taxon>
        <taxon>Nepenthaceae</taxon>
        <taxon>Nepenthes</taxon>
    </lineage>
</organism>
<dbReference type="Proteomes" id="UP001279734">
    <property type="component" value="Unassembled WGS sequence"/>
</dbReference>
<proteinExistence type="predicted"/>
<protein>
    <submittedName>
        <fullName evidence="1">Uncharacterized protein</fullName>
    </submittedName>
</protein>
<evidence type="ECO:0000313" key="2">
    <source>
        <dbReference type="Proteomes" id="UP001279734"/>
    </source>
</evidence>
<accession>A0AAD3Y6N5</accession>